<dbReference type="SUPFAM" id="SSF81383">
    <property type="entry name" value="F-box domain"/>
    <property type="match status" value="1"/>
</dbReference>
<gene>
    <name evidence="3" type="primary">LOC113732967</name>
</gene>
<dbReference type="NCBIfam" id="TIGR01640">
    <property type="entry name" value="F_box_assoc_1"/>
    <property type="match status" value="1"/>
</dbReference>
<dbReference type="GO" id="GO:0003676">
    <property type="term" value="F:nucleic acid binding"/>
    <property type="evidence" value="ECO:0007669"/>
    <property type="project" value="InterPro"/>
</dbReference>
<name>A0A6P6WH48_COFAR</name>
<dbReference type="PROSITE" id="PS50181">
    <property type="entry name" value="FBOX"/>
    <property type="match status" value="1"/>
</dbReference>
<evidence type="ECO:0000259" key="1">
    <source>
        <dbReference type="PROSITE" id="PS50181"/>
    </source>
</evidence>
<dbReference type="InterPro" id="IPR006527">
    <property type="entry name" value="F-box-assoc_dom_typ1"/>
</dbReference>
<dbReference type="SUPFAM" id="SSF53098">
    <property type="entry name" value="Ribonuclease H-like"/>
    <property type="match status" value="1"/>
</dbReference>
<evidence type="ECO:0000313" key="2">
    <source>
        <dbReference type="Proteomes" id="UP001652660"/>
    </source>
</evidence>
<dbReference type="OrthoDB" id="1932945at2759"/>
<keyword evidence="2" id="KW-1185">Reference proteome</keyword>
<dbReference type="InterPro" id="IPR001810">
    <property type="entry name" value="F-box_dom"/>
</dbReference>
<dbReference type="PANTHER" id="PTHR31672">
    <property type="entry name" value="BNACNNG10540D PROTEIN"/>
    <property type="match status" value="1"/>
</dbReference>
<organism evidence="2 3">
    <name type="scientific">Coffea arabica</name>
    <name type="common">Arabian coffee</name>
    <dbReference type="NCBI Taxonomy" id="13443"/>
    <lineage>
        <taxon>Eukaryota</taxon>
        <taxon>Viridiplantae</taxon>
        <taxon>Streptophyta</taxon>
        <taxon>Embryophyta</taxon>
        <taxon>Tracheophyta</taxon>
        <taxon>Spermatophyta</taxon>
        <taxon>Magnoliopsida</taxon>
        <taxon>eudicotyledons</taxon>
        <taxon>Gunneridae</taxon>
        <taxon>Pentapetalae</taxon>
        <taxon>asterids</taxon>
        <taxon>lamiids</taxon>
        <taxon>Gentianales</taxon>
        <taxon>Rubiaceae</taxon>
        <taxon>Ixoroideae</taxon>
        <taxon>Gardenieae complex</taxon>
        <taxon>Bertiereae - Coffeeae clade</taxon>
        <taxon>Coffeeae</taxon>
        <taxon>Coffea</taxon>
    </lineage>
</organism>
<dbReference type="Gene3D" id="3.30.420.10">
    <property type="entry name" value="Ribonuclease H-like superfamily/Ribonuclease H"/>
    <property type="match status" value="1"/>
</dbReference>
<dbReference type="InterPro" id="IPR036397">
    <property type="entry name" value="RNaseH_sf"/>
</dbReference>
<dbReference type="Proteomes" id="UP001652660">
    <property type="component" value="Chromosome 2e"/>
</dbReference>
<dbReference type="Gene3D" id="1.20.1280.50">
    <property type="match status" value="1"/>
</dbReference>
<dbReference type="RefSeq" id="XP_027114843.1">
    <property type="nucleotide sequence ID" value="XM_027259042.2"/>
</dbReference>
<dbReference type="Pfam" id="PF00646">
    <property type="entry name" value="F-box"/>
    <property type="match status" value="1"/>
</dbReference>
<dbReference type="Pfam" id="PF07734">
    <property type="entry name" value="FBA_1"/>
    <property type="match status" value="1"/>
</dbReference>
<sequence>MENPKELRSDADFSFEFFPFEMIIEILSRLPVKVLGRFTTVSKLWYSLITSYMFINKHLKDYSISLSNKSYSSGDSSSSSATPFSSVLLIPIVLKELERHSYSMFFDSTFDDNGSFEIPMLYHWLEILYVGNSCNGIICFTDQKAFFGRKVYLYNPVIRRMKLISHNCFADMMFDRNKVFCKLGFGFCECTNDYKVVRIHYVKDEESKMLGNVAPEVEVYSLNADNWRRIKANVECIVNYRSVSCNGSIHWLARKKNGRIFDAIMSFDIAHELFCETDLPVQCHSLKDGTLLVFKGLLAIFKDGISIREYEGYKCYELWVMREYKVAKSWTKLFVLETKRSVVKAFGFTKSGQLVMQMHGDRLASWEPEGNCLKHLEIDGFLHHVDASFVESLVLYEGGCFASAETNTIVAETSQSMRIMDSRELLSSMDTLKVPIHGDEVAVRVAADVASLECGISELKSLCWRRPALVCIMAKPRDSPSTVQLCVENYCLLIKQDDLGYVPESLRDFLANPEICFVNVGPDRLYLGPFFLERNGIEFSHLVYRVLRKHYFSRWGLKPLADEVGVVLEEYPARFGLDCRTEAFSAEDVKWAIYHVYASFRISSKLFGSL</sequence>
<feature type="domain" description="F-box" evidence="1">
    <location>
        <begin position="12"/>
        <end position="62"/>
    </location>
</feature>
<dbReference type="SMART" id="SM00256">
    <property type="entry name" value="FBOX"/>
    <property type="match status" value="1"/>
</dbReference>
<reference evidence="3" key="2">
    <citation type="submission" date="2025-08" db="UniProtKB">
        <authorList>
            <consortium name="RefSeq"/>
        </authorList>
    </citation>
    <scope>IDENTIFICATION</scope>
    <source>
        <tissue evidence="3">Leaves</tissue>
    </source>
</reference>
<proteinExistence type="predicted"/>
<evidence type="ECO:0000313" key="3">
    <source>
        <dbReference type="RefSeq" id="XP_027114843.1"/>
    </source>
</evidence>
<protein>
    <submittedName>
        <fullName evidence="3">F-box/kelch-repeat protein At3g06240</fullName>
    </submittedName>
</protein>
<dbReference type="AlphaFoldDB" id="A0A6P6WH48"/>
<dbReference type="InterPro" id="IPR050796">
    <property type="entry name" value="SCF_F-box_component"/>
</dbReference>
<dbReference type="PANTHER" id="PTHR31672:SF10">
    <property type="entry name" value="F-BOX DOMAIN-CONTAINING PROTEIN"/>
    <property type="match status" value="1"/>
</dbReference>
<accession>A0A6P6WH48</accession>
<dbReference type="InterPro" id="IPR012337">
    <property type="entry name" value="RNaseH-like_sf"/>
</dbReference>
<dbReference type="GeneID" id="113732967"/>
<dbReference type="InterPro" id="IPR017451">
    <property type="entry name" value="F-box-assoc_interact_dom"/>
</dbReference>
<dbReference type="InterPro" id="IPR036047">
    <property type="entry name" value="F-box-like_dom_sf"/>
</dbReference>
<reference evidence="2" key="1">
    <citation type="journal article" date="2025" name="Foods">
        <title>Unveiling the Microbial Signatures of Arabica Coffee Cherries: Insights into Ripeness Specific Diversity, Functional Traits, and Implications for Quality and Safety.</title>
        <authorList>
            <consortium name="RefSeq"/>
            <person name="Tenea G.N."/>
            <person name="Cifuentes V."/>
            <person name="Reyes P."/>
            <person name="Cevallos-Vallejos M."/>
        </authorList>
    </citation>
    <scope>NUCLEOTIDE SEQUENCE [LARGE SCALE GENOMIC DNA]</scope>
</reference>